<evidence type="ECO:0000259" key="1">
    <source>
        <dbReference type="Pfam" id="PF02627"/>
    </source>
</evidence>
<dbReference type="RefSeq" id="WP_195130114.1">
    <property type="nucleotide sequence ID" value="NZ_JADLQX010000010.1"/>
</dbReference>
<feature type="domain" description="Carboxymuconolactone decarboxylase-like" evidence="1">
    <location>
        <begin position="49"/>
        <end position="116"/>
    </location>
</feature>
<dbReference type="Gene3D" id="1.20.1290.10">
    <property type="entry name" value="AhpD-like"/>
    <property type="match status" value="1"/>
</dbReference>
<evidence type="ECO:0000313" key="2">
    <source>
        <dbReference type="EMBL" id="MBF6298810.1"/>
    </source>
</evidence>
<sequence>MTAKQPSPRIAPLSPPYAPGIEEQLRKWMPPGAAVEPLALFRTLAIHEELFGRMRPLGAGILGHGRVPPRDREIVIHRVCARAGAEYEWGVHAVVQAPEVGLTAEQTDAAASGTADDPVWSPQDAVLVRLADELHDTADISDDLWPELTARYRDDQILELVTIAGWYRLLSSVLNAARTPHEPWARRFPVRTA</sequence>
<name>A0ABS0CQA8_9NOCA</name>
<evidence type="ECO:0000313" key="3">
    <source>
        <dbReference type="Proteomes" id="UP000702209"/>
    </source>
</evidence>
<protein>
    <submittedName>
        <fullName evidence="2">Carboxymuconolactone decarboxylase family protein</fullName>
    </submittedName>
</protein>
<proteinExistence type="predicted"/>
<dbReference type="InterPro" id="IPR029032">
    <property type="entry name" value="AhpD-like"/>
</dbReference>
<organism evidence="2 3">
    <name type="scientific">Nocardia amamiensis</name>
    <dbReference type="NCBI Taxonomy" id="404578"/>
    <lineage>
        <taxon>Bacteria</taxon>
        <taxon>Bacillati</taxon>
        <taxon>Actinomycetota</taxon>
        <taxon>Actinomycetes</taxon>
        <taxon>Mycobacteriales</taxon>
        <taxon>Nocardiaceae</taxon>
        <taxon>Nocardia</taxon>
    </lineage>
</organism>
<keyword evidence="3" id="KW-1185">Reference proteome</keyword>
<dbReference type="EMBL" id="JADLQX010000010">
    <property type="protein sequence ID" value="MBF6298810.1"/>
    <property type="molecule type" value="Genomic_DNA"/>
</dbReference>
<dbReference type="SUPFAM" id="SSF69118">
    <property type="entry name" value="AhpD-like"/>
    <property type="match status" value="1"/>
</dbReference>
<gene>
    <name evidence="2" type="ORF">IU459_14840</name>
</gene>
<comment type="caution">
    <text evidence="2">The sequence shown here is derived from an EMBL/GenBank/DDBJ whole genome shotgun (WGS) entry which is preliminary data.</text>
</comment>
<dbReference type="PANTHER" id="PTHR34846">
    <property type="entry name" value="4-CARBOXYMUCONOLACTONE DECARBOXYLASE FAMILY PROTEIN (AFU_ORTHOLOGUE AFUA_6G11590)"/>
    <property type="match status" value="1"/>
</dbReference>
<reference evidence="2 3" key="1">
    <citation type="submission" date="2020-10" db="EMBL/GenBank/DDBJ databases">
        <title>Identification of Nocardia species via Next-generation sequencing and recognition of intraspecies genetic diversity.</title>
        <authorList>
            <person name="Li P."/>
            <person name="Li P."/>
            <person name="Lu B."/>
        </authorList>
    </citation>
    <scope>NUCLEOTIDE SEQUENCE [LARGE SCALE GENOMIC DNA]</scope>
    <source>
        <strain evidence="2 3">BJ06-0157</strain>
    </source>
</reference>
<dbReference type="InterPro" id="IPR003779">
    <property type="entry name" value="CMD-like"/>
</dbReference>
<dbReference type="Pfam" id="PF02627">
    <property type="entry name" value="CMD"/>
    <property type="match status" value="1"/>
</dbReference>
<dbReference type="Proteomes" id="UP000702209">
    <property type="component" value="Unassembled WGS sequence"/>
</dbReference>
<accession>A0ABS0CQA8</accession>
<dbReference type="PANTHER" id="PTHR34846:SF5">
    <property type="entry name" value="CARBOXYMUCONOLACTONE DECARBOXYLASE-LIKE DOMAIN-CONTAINING PROTEIN"/>
    <property type="match status" value="1"/>
</dbReference>